<name>A0A5M4B333_9BACT</name>
<evidence type="ECO:0000313" key="2">
    <source>
        <dbReference type="Proteomes" id="UP000391834"/>
    </source>
</evidence>
<sequence>MEKFEIGQQVRLAIDNDTVYQIIEINPKIKKGILIREFGTGNLVQVDANEIYPIGKET</sequence>
<protein>
    <submittedName>
        <fullName evidence="1">Uncharacterized protein</fullName>
    </submittedName>
</protein>
<accession>A0A5M4B333</accession>
<dbReference type="RefSeq" id="WP_153637606.1">
    <property type="nucleotide sequence ID" value="NZ_BLAX01000001.1"/>
</dbReference>
<dbReference type="Proteomes" id="UP000391834">
    <property type="component" value="Unassembled WGS sequence"/>
</dbReference>
<proteinExistence type="predicted"/>
<dbReference type="EMBL" id="BLAX01000001">
    <property type="protein sequence ID" value="GET34494.1"/>
    <property type="molecule type" value="Genomic_DNA"/>
</dbReference>
<comment type="caution">
    <text evidence="1">The sequence shown here is derived from an EMBL/GenBank/DDBJ whole genome shotgun (WGS) entry which is preliminary data.</text>
</comment>
<dbReference type="AlphaFoldDB" id="A0A5M4B333"/>
<organism evidence="1 2">
    <name type="scientific">Prolixibacter bellariivorans</name>
    <dbReference type="NCBI Taxonomy" id="314319"/>
    <lineage>
        <taxon>Bacteria</taxon>
        <taxon>Pseudomonadati</taxon>
        <taxon>Bacteroidota</taxon>
        <taxon>Bacteroidia</taxon>
        <taxon>Marinilabiliales</taxon>
        <taxon>Prolixibacteraceae</taxon>
        <taxon>Prolixibacter</taxon>
    </lineage>
</organism>
<evidence type="ECO:0000313" key="1">
    <source>
        <dbReference type="EMBL" id="GET34494.1"/>
    </source>
</evidence>
<reference evidence="1 2" key="1">
    <citation type="submission" date="2019-10" db="EMBL/GenBank/DDBJ databases">
        <title>Prolixibacter strains distinguished by the presence of nitrate reductase genes were adept at nitrate-dependent anaerobic corrosion of metallic iron and carbon steel.</title>
        <authorList>
            <person name="Iino T."/>
            <person name="Shono N."/>
            <person name="Ito K."/>
            <person name="Nakamura R."/>
            <person name="Sueoka K."/>
            <person name="Harayama S."/>
            <person name="Ohkuma M."/>
        </authorList>
    </citation>
    <scope>NUCLEOTIDE SEQUENCE [LARGE SCALE GENOMIC DNA]</scope>
    <source>
        <strain evidence="1 2">JCM 13498</strain>
    </source>
</reference>
<gene>
    <name evidence="1" type="ORF">PbJCM13498_33570</name>
</gene>
<keyword evidence="2" id="KW-1185">Reference proteome</keyword>